<organism evidence="4 5">
    <name type="scientific">Thalictrum thalictroides</name>
    <name type="common">Rue-anemone</name>
    <name type="synonym">Anemone thalictroides</name>
    <dbReference type="NCBI Taxonomy" id="46969"/>
    <lineage>
        <taxon>Eukaryota</taxon>
        <taxon>Viridiplantae</taxon>
        <taxon>Streptophyta</taxon>
        <taxon>Embryophyta</taxon>
        <taxon>Tracheophyta</taxon>
        <taxon>Spermatophyta</taxon>
        <taxon>Magnoliopsida</taxon>
        <taxon>Ranunculales</taxon>
        <taxon>Ranunculaceae</taxon>
        <taxon>Thalictroideae</taxon>
        <taxon>Thalictrum</taxon>
    </lineage>
</organism>
<dbReference type="InterPro" id="IPR011990">
    <property type="entry name" value="TPR-like_helical_dom_sf"/>
</dbReference>
<proteinExistence type="inferred from homology"/>
<dbReference type="Proteomes" id="UP000554482">
    <property type="component" value="Unassembled WGS sequence"/>
</dbReference>
<keyword evidence="2" id="KW-0677">Repeat</keyword>
<protein>
    <recommendedName>
        <fullName evidence="6">Pentatricopeptide repeat-containing protein</fullName>
    </recommendedName>
</protein>
<dbReference type="NCBIfam" id="TIGR00756">
    <property type="entry name" value="PPR"/>
    <property type="match status" value="1"/>
</dbReference>
<evidence type="ECO:0000256" key="2">
    <source>
        <dbReference type="ARBA" id="ARBA00022737"/>
    </source>
</evidence>
<dbReference type="Gene3D" id="1.25.40.10">
    <property type="entry name" value="Tetratricopeptide repeat domain"/>
    <property type="match status" value="1"/>
</dbReference>
<sequence length="182" mass="20610">MLHDAEALFHVMVEKSLVPDNFTFNILAQGFLVQGSDADKAMHFVNTMIEKGFSPNAETMSKLLNLQVPGGPNQERINMLLNFAHKTYCKGSFWPESKAREYQLKQELQTVQAKERDVCVSISKSLPSHSFSLLHRSFKLELCPPCACGRMIKIINKTIHHGATDHNLIRSCVKMININLLR</sequence>
<keyword evidence="5" id="KW-1185">Reference proteome</keyword>
<dbReference type="PANTHER" id="PTHR47941">
    <property type="entry name" value="PENTATRICOPEPTIDE REPEAT-CONTAINING PROTEIN 3, MITOCHONDRIAL"/>
    <property type="match status" value="1"/>
</dbReference>
<evidence type="ECO:0008006" key="6">
    <source>
        <dbReference type="Google" id="ProtNLM"/>
    </source>
</evidence>
<name>A0A7J6XBD1_THATH</name>
<gene>
    <name evidence="4" type="ORF">FRX31_003307</name>
</gene>
<dbReference type="OrthoDB" id="185373at2759"/>
<comment type="similarity">
    <text evidence="1">Belongs to the PPR family. P subfamily.</text>
</comment>
<evidence type="ECO:0000313" key="4">
    <source>
        <dbReference type="EMBL" id="KAF5207106.1"/>
    </source>
</evidence>
<dbReference type="AlphaFoldDB" id="A0A7J6XBD1"/>
<dbReference type="InterPro" id="IPR002885">
    <property type="entry name" value="PPR_rpt"/>
</dbReference>
<dbReference type="PROSITE" id="PS51375">
    <property type="entry name" value="PPR"/>
    <property type="match status" value="1"/>
</dbReference>
<reference evidence="4 5" key="1">
    <citation type="submission" date="2020-06" db="EMBL/GenBank/DDBJ databases">
        <title>Transcriptomic and genomic resources for Thalictrum thalictroides and T. hernandezii: Facilitating candidate gene discovery in an emerging model plant lineage.</title>
        <authorList>
            <person name="Arias T."/>
            <person name="Riano-Pachon D.M."/>
            <person name="Di Stilio V.S."/>
        </authorList>
    </citation>
    <scope>NUCLEOTIDE SEQUENCE [LARGE SCALE GENOMIC DNA]</scope>
    <source>
        <strain evidence="5">cv. WT478/WT964</strain>
        <tissue evidence="4">Leaves</tissue>
    </source>
</reference>
<feature type="repeat" description="PPR" evidence="3">
    <location>
        <begin position="20"/>
        <end position="55"/>
    </location>
</feature>
<evidence type="ECO:0000313" key="5">
    <source>
        <dbReference type="Proteomes" id="UP000554482"/>
    </source>
</evidence>
<comment type="caution">
    <text evidence="4">The sequence shown here is derived from an EMBL/GenBank/DDBJ whole genome shotgun (WGS) entry which is preliminary data.</text>
</comment>
<evidence type="ECO:0000256" key="3">
    <source>
        <dbReference type="PROSITE-ProRule" id="PRU00708"/>
    </source>
</evidence>
<dbReference type="EMBL" id="JABWDY010001841">
    <property type="protein sequence ID" value="KAF5207106.1"/>
    <property type="molecule type" value="Genomic_DNA"/>
</dbReference>
<accession>A0A7J6XBD1</accession>
<evidence type="ECO:0000256" key="1">
    <source>
        <dbReference type="ARBA" id="ARBA00007626"/>
    </source>
</evidence>